<reference evidence="3 4" key="1">
    <citation type="submission" date="2014-04" db="EMBL/GenBank/DDBJ databases">
        <authorList>
            <consortium name="DOE Joint Genome Institute"/>
            <person name="Kuo A."/>
            <person name="Gay G."/>
            <person name="Dore J."/>
            <person name="Kohler A."/>
            <person name="Nagy L.G."/>
            <person name="Floudas D."/>
            <person name="Copeland A."/>
            <person name="Barry K.W."/>
            <person name="Cichocki N."/>
            <person name="Veneault-Fourrey C."/>
            <person name="LaButti K."/>
            <person name="Lindquist E.A."/>
            <person name="Lipzen A."/>
            <person name="Lundell T."/>
            <person name="Morin E."/>
            <person name="Murat C."/>
            <person name="Sun H."/>
            <person name="Tunlid A."/>
            <person name="Henrissat B."/>
            <person name="Grigoriev I.V."/>
            <person name="Hibbett D.S."/>
            <person name="Martin F."/>
            <person name="Nordberg H.P."/>
            <person name="Cantor M.N."/>
            <person name="Hua S.X."/>
        </authorList>
    </citation>
    <scope>NUCLEOTIDE SEQUENCE [LARGE SCALE GENOMIC DNA]</scope>
    <source>
        <strain evidence="4">h7</strain>
    </source>
</reference>
<dbReference type="EMBL" id="KN831778">
    <property type="protein sequence ID" value="KIM42324.1"/>
    <property type="molecule type" value="Genomic_DNA"/>
</dbReference>
<protein>
    <submittedName>
        <fullName evidence="3">Uncharacterized protein</fullName>
    </submittedName>
</protein>
<sequence>MAKGNQNPKSRRLTSASVTSKSSRSVRDKAPGDPTYPPKTYAETDETTELQDLLAETQKQLQEQIARAKSLETENIQLKTRLDEGTKLLDPPQIVVEGCDPQGGGWKVGGKHGEIREPFGNSDADIADRIRLRNFLDIAQAYFAFKSNLHMPEGLLHVPFPIAHLSQLWRKELDRVDYKNVNARVQRAKDLMGDLDPTIVNDLVAMKIICSPASESVYRKRGDETHNPFSYEAYEASIRRYSYHPGDTKEPEQALLAILSLPEFLGSHLYAEAHQSGFKFIPESAATIDAKVVIETSTRVVKAPVLTSEYIETKWLRNNEREVPTKLMMYPTTNLNGYLVVRPNYVHSNFLCLNPETEGYKILALITLQTLARQSSFSLSVPFYPLHYLAYSIPWIPPIETVEASASHSEETLHQAREEVEKKLKNKNDELDKASKEIGKLQKRLEKCHQEKLSLEKSLRTWEVEAKAGITILAQFFREMDAVLAPPTCPTNGKAAPEVMAEILKHNPLNLARMKMKSIRETILAHSEAPGSDPVQLELRQLVKTECGLQGVHNHSGQTSAYEPPQVQVVVQQPQSEVGYPAFGEDADIADRVRLRNLVDTLQAYFAVKSKLHIREDFDKQYTVVNLSQEWRHQLGSGDIRARVERAKRLLGPCDLDLDARKIVANLAAMEILCAGPKSTYRERGNEIHEPFHPEQYKTSITRYFRHHPDGPTKHEAAAFMAMLPVPPLFRSQLAVLKAPLNTPLSPSHRRNLSV</sequence>
<reference evidence="4" key="2">
    <citation type="submission" date="2015-01" db="EMBL/GenBank/DDBJ databases">
        <title>Evolutionary Origins and Diversification of the Mycorrhizal Mutualists.</title>
        <authorList>
            <consortium name="DOE Joint Genome Institute"/>
            <consortium name="Mycorrhizal Genomics Consortium"/>
            <person name="Kohler A."/>
            <person name="Kuo A."/>
            <person name="Nagy L.G."/>
            <person name="Floudas D."/>
            <person name="Copeland A."/>
            <person name="Barry K.W."/>
            <person name="Cichocki N."/>
            <person name="Veneault-Fourrey C."/>
            <person name="LaButti K."/>
            <person name="Lindquist E.A."/>
            <person name="Lipzen A."/>
            <person name="Lundell T."/>
            <person name="Morin E."/>
            <person name="Murat C."/>
            <person name="Riley R."/>
            <person name="Ohm R."/>
            <person name="Sun H."/>
            <person name="Tunlid A."/>
            <person name="Henrissat B."/>
            <person name="Grigoriev I.V."/>
            <person name="Hibbett D.S."/>
            <person name="Martin F."/>
        </authorList>
    </citation>
    <scope>NUCLEOTIDE SEQUENCE [LARGE SCALE GENOMIC DNA]</scope>
    <source>
        <strain evidence="4">h7</strain>
    </source>
</reference>
<evidence type="ECO:0000313" key="3">
    <source>
        <dbReference type="EMBL" id="KIM42324.1"/>
    </source>
</evidence>
<dbReference type="HOGENOM" id="CLU_368835_0_0_1"/>
<keyword evidence="1" id="KW-0175">Coiled coil</keyword>
<accession>A0A0C3CDM0</accession>
<feature type="region of interest" description="Disordered" evidence="2">
    <location>
        <begin position="1"/>
        <end position="44"/>
    </location>
</feature>
<organism evidence="3 4">
    <name type="scientific">Hebeloma cylindrosporum</name>
    <dbReference type="NCBI Taxonomy" id="76867"/>
    <lineage>
        <taxon>Eukaryota</taxon>
        <taxon>Fungi</taxon>
        <taxon>Dikarya</taxon>
        <taxon>Basidiomycota</taxon>
        <taxon>Agaricomycotina</taxon>
        <taxon>Agaricomycetes</taxon>
        <taxon>Agaricomycetidae</taxon>
        <taxon>Agaricales</taxon>
        <taxon>Agaricineae</taxon>
        <taxon>Hymenogastraceae</taxon>
        <taxon>Hebeloma</taxon>
    </lineage>
</organism>
<evidence type="ECO:0000256" key="1">
    <source>
        <dbReference type="SAM" id="Coils"/>
    </source>
</evidence>
<dbReference type="AlphaFoldDB" id="A0A0C3CDM0"/>
<proteinExistence type="predicted"/>
<feature type="coiled-coil region" evidence="1">
    <location>
        <begin position="47"/>
        <end position="81"/>
    </location>
</feature>
<dbReference type="OrthoDB" id="3055956at2759"/>
<keyword evidence="4" id="KW-1185">Reference proteome</keyword>
<evidence type="ECO:0000313" key="4">
    <source>
        <dbReference type="Proteomes" id="UP000053424"/>
    </source>
</evidence>
<feature type="coiled-coil region" evidence="1">
    <location>
        <begin position="399"/>
        <end position="458"/>
    </location>
</feature>
<feature type="compositionally biased region" description="Low complexity" evidence="2">
    <location>
        <begin position="14"/>
        <end position="23"/>
    </location>
</feature>
<gene>
    <name evidence="3" type="ORF">M413DRAFT_10495</name>
</gene>
<name>A0A0C3CDM0_HEBCY</name>
<evidence type="ECO:0000256" key="2">
    <source>
        <dbReference type="SAM" id="MobiDB-lite"/>
    </source>
</evidence>
<dbReference type="Proteomes" id="UP000053424">
    <property type="component" value="Unassembled WGS sequence"/>
</dbReference>